<dbReference type="SUPFAM" id="SSF56112">
    <property type="entry name" value="Protein kinase-like (PK-like)"/>
    <property type="match status" value="1"/>
</dbReference>
<dbReference type="OrthoDB" id="2677720at2"/>
<dbReference type="Gene3D" id="1.10.510.10">
    <property type="entry name" value="Transferase(Phosphotransferase) domain 1"/>
    <property type="match status" value="1"/>
</dbReference>
<feature type="compositionally biased region" description="Polar residues" evidence="1">
    <location>
        <begin position="307"/>
        <end position="316"/>
    </location>
</feature>
<keyword evidence="2" id="KW-0812">Transmembrane</keyword>
<keyword evidence="5" id="KW-1185">Reference proteome</keyword>
<reference evidence="4 5" key="1">
    <citation type="submission" date="2014-06" db="EMBL/GenBank/DDBJ databases">
        <title>Draft genome sequence of Paenibacillus sp. MSt1.</title>
        <authorList>
            <person name="Aw Y.K."/>
            <person name="Ong K.S."/>
            <person name="Gan H.M."/>
            <person name="Lee S.M."/>
        </authorList>
    </citation>
    <scope>NUCLEOTIDE SEQUENCE [LARGE SCALE GENOMIC DNA]</scope>
    <source>
        <strain evidence="4 5">MSt1</strain>
    </source>
</reference>
<organism evidence="4 5">
    <name type="scientific">Paenibacillus tyrfis</name>
    <dbReference type="NCBI Taxonomy" id="1501230"/>
    <lineage>
        <taxon>Bacteria</taxon>
        <taxon>Bacillati</taxon>
        <taxon>Bacillota</taxon>
        <taxon>Bacilli</taxon>
        <taxon>Bacillales</taxon>
        <taxon>Paenibacillaceae</taxon>
        <taxon>Paenibacillus</taxon>
    </lineage>
</organism>
<dbReference type="CDD" id="cd06577">
    <property type="entry name" value="PASTA_pknB"/>
    <property type="match status" value="1"/>
</dbReference>
<proteinExistence type="predicted"/>
<keyword evidence="2" id="KW-0472">Membrane</keyword>
<dbReference type="SMART" id="SM00740">
    <property type="entry name" value="PASTA"/>
    <property type="match status" value="1"/>
</dbReference>
<evidence type="ECO:0000256" key="2">
    <source>
        <dbReference type="SAM" id="Phobius"/>
    </source>
</evidence>
<gene>
    <name evidence="4" type="ORF">ET33_09765</name>
</gene>
<evidence type="ECO:0000313" key="4">
    <source>
        <dbReference type="EMBL" id="KEQ24546.1"/>
    </source>
</evidence>
<dbReference type="InterPro" id="IPR011009">
    <property type="entry name" value="Kinase-like_dom_sf"/>
</dbReference>
<dbReference type="EMBL" id="JNVM01000016">
    <property type="protein sequence ID" value="KEQ24546.1"/>
    <property type="molecule type" value="Genomic_DNA"/>
</dbReference>
<evidence type="ECO:0000256" key="1">
    <source>
        <dbReference type="SAM" id="MobiDB-lite"/>
    </source>
</evidence>
<accession>A0A081P1H3</accession>
<dbReference type="RefSeq" id="WP_036685932.1">
    <property type="nucleotide sequence ID" value="NZ_JNVM01000016.1"/>
</dbReference>
<dbReference type="Gene3D" id="3.30.10.20">
    <property type="match status" value="1"/>
</dbReference>
<dbReference type="InterPro" id="IPR005543">
    <property type="entry name" value="PASTA_dom"/>
</dbReference>
<dbReference type="eggNOG" id="COG0515">
    <property type="taxonomic scope" value="Bacteria"/>
</dbReference>
<dbReference type="AlphaFoldDB" id="A0A081P1H3"/>
<feature type="region of interest" description="Disordered" evidence="1">
    <location>
        <begin position="301"/>
        <end position="339"/>
    </location>
</feature>
<dbReference type="Proteomes" id="UP000028123">
    <property type="component" value="Unassembled WGS sequence"/>
</dbReference>
<protein>
    <recommendedName>
        <fullName evidence="3">PASTA domain-containing protein</fullName>
    </recommendedName>
</protein>
<dbReference type="PROSITE" id="PS51178">
    <property type="entry name" value="PASTA"/>
    <property type="match status" value="1"/>
</dbReference>
<keyword evidence="2" id="KW-1133">Transmembrane helix</keyword>
<feature type="region of interest" description="Disordered" evidence="1">
    <location>
        <begin position="242"/>
        <end position="271"/>
    </location>
</feature>
<dbReference type="Pfam" id="PF03793">
    <property type="entry name" value="PASTA"/>
    <property type="match status" value="1"/>
</dbReference>
<sequence length="414" mass="46314">MEKSINQRYVLTEPILPMLSGMLYSGKDLPLRRDVVFFVVESTDEATKEAYIRKLREVAPLSDNRFLHILDVGMEPNYIFAVLKTFDGKPFIQELKGHRFTPEEAVSKVLELGKGLMDALEEGISGCSVHAANLWLSDDGELKIINYWEKGTHAQRGAQGLGCLLYQILTCSESIPASFDTMEHRLREALAAIPRAEQEMLISTLRRVWNDQETLASFMLVLQGLRQDTTVRQDVAMPVWDRQVREKTEPEEAYEEEEPVDEEEEAPPRRSLGRAGRKFLVGTAIACLGGAAAFVWLGKHQEEPSGKGTSPAQTEQHAPVQTPHHTYDKPAGPEVANDPNQKKAEDEIVIVPNLIGLQNDTAGKQAMAAGLRFEFAMEVNEREEGTVFKQEPAAQTQVPKGTRVKYWVSKGTQQ</sequence>
<dbReference type="Gene3D" id="3.30.200.20">
    <property type="entry name" value="Phosphorylase Kinase, domain 1"/>
    <property type="match status" value="1"/>
</dbReference>
<feature type="compositionally biased region" description="Acidic residues" evidence="1">
    <location>
        <begin position="251"/>
        <end position="265"/>
    </location>
</feature>
<comment type="caution">
    <text evidence="4">The sequence shown here is derived from an EMBL/GenBank/DDBJ whole genome shotgun (WGS) entry which is preliminary data.</text>
</comment>
<feature type="domain" description="PASTA" evidence="3">
    <location>
        <begin position="345"/>
        <end position="410"/>
    </location>
</feature>
<name>A0A081P1H3_9BACL</name>
<feature type="transmembrane region" description="Helical" evidence="2">
    <location>
        <begin position="279"/>
        <end position="297"/>
    </location>
</feature>
<evidence type="ECO:0000259" key="3">
    <source>
        <dbReference type="PROSITE" id="PS51178"/>
    </source>
</evidence>
<evidence type="ECO:0000313" key="5">
    <source>
        <dbReference type="Proteomes" id="UP000028123"/>
    </source>
</evidence>